<organism evidence="1 2">
    <name type="scientific">Erythranthe guttata</name>
    <name type="common">Yellow monkey flower</name>
    <name type="synonym">Mimulus guttatus</name>
    <dbReference type="NCBI Taxonomy" id="4155"/>
    <lineage>
        <taxon>Eukaryota</taxon>
        <taxon>Viridiplantae</taxon>
        <taxon>Streptophyta</taxon>
        <taxon>Embryophyta</taxon>
        <taxon>Tracheophyta</taxon>
        <taxon>Spermatophyta</taxon>
        <taxon>Magnoliopsida</taxon>
        <taxon>eudicotyledons</taxon>
        <taxon>Gunneridae</taxon>
        <taxon>Pentapetalae</taxon>
        <taxon>asterids</taxon>
        <taxon>lamiids</taxon>
        <taxon>Lamiales</taxon>
        <taxon>Phrymaceae</taxon>
        <taxon>Erythranthe</taxon>
    </lineage>
</organism>
<sequence length="257" mass="28803">MANFHSRSNSLPCKSHPLMNDVEHHLCRLKSSTETSTSANSICENLATLTSLYEEALSNEEGGNWRNELLEGSLRLVDLCGISREIVCLTKESIQELESSIRRKSDDIIAYAASRKKINKMVINNLKSFNHKSTTAIPCDQTVIGKMLTETEALVLSVLKSVLMLVSGAKGRSKPKSWSLFSKFSQTSCMHSELEQESGSDELCFSRKGIDNLSLKQLKASEMKIEEIEEGLEDLFRRSDEVVVFSDSDGKRERRFA</sequence>
<name>A0A022PRS9_ERYGU</name>
<evidence type="ECO:0000313" key="1">
    <source>
        <dbReference type="EMBL" id="EYU17518.1"/>
    </source>
</evidence>
<gene>
    <name evidence="1" type="ORF">MIMGU_mgv11b022508mg</name>
</gene>
<protein>
    <submittedName>
        <fullName evidence="1">Uncharacterized protein</fullName>
    </submittedName>
</protein>
<dbReference type="InterPro" id="IPR004320">
    <property type="entry name" value="BPS1_pln"/>
</dbReference>
<evidence type="ECO:0000313" key="2">
    <source>
        <dbReference type="Proteomes" id="UP000030748"/>
    </source>
</evidence>
<dbReference type="STRING" id="4155.A0A022PRS9"/>
<accession>A0A022PRS9</accession>
<dbReference type="PANTHER" id="PTHR33070">
    <property type="entry name" value="OS06G0725500 PROTEIN"/>
    <property type="match status" value="1"/>
</dbReference>
<keyword evidence="2" id="KW-1185">Reference proteome</keyword>
<feature type="non-terminal residue" evidence="1">
    <location>
        <position position="257"/>
    </location>
</feature>
<proteinExistence type="predicted"/>
<reference evidence="1 2" key="1">
    <citation type="journal article" date="2013" name="Proc. Natl. Acad. Sci. U.S.A.">
        <title>Fine-scale variation in meiotic recombination in Mimulus inferred from population shotgun sequencing.</title>
        <authorList>
            <person name="Hellsten U."/>
            <person name="Wright K.M."/>
            <person name="Jenkins J."/>
            <person name="Shu S."/>
            <person name="Yuan Y."/>
            <person name="Wessler S.R."/>
            <person name="Schmutz J."/>
            <person name="Willis J.H."/>
            <person name="Rokhsar D.S."/>
        </authorList>
    </citation>
    <scope>NUCLEOTIDE SEQUENCE [LARGE SCALE GENOMIC DNA]</scope>
    <source>
        <strain evidence="2">cv. DUN x IM62</strain>
    </source>
</reference>
<dbReference type="PhylomeDB" id="A0A022PRS9"/>
<dbReference type="PANTHER" id="PTHR33070:SF129">
    <property type="entry name" value="DUF241 DOMAIN PROTEIN"/>
    <property type="match status" value="1"/>
</dbReference>
<dbReference type="EMBL" id="KI632373">
    <property type="protein sequence ID" value="EYU17518.1"/>
    <property type="molecule type" value="Genomic_DNA"/>
</dbReference>
<dbReference type="Pfam" id="PF03087">
    <property type="entry name" value="BPS1"/>
    <property type="match status" value="1"/>
</dbReference>
<dbReference type="GO" id="GO:0048364">
    <property type="term" value="P:root development"/>
    <property type="evidence" value="ECO:0007669"/>
    <property type="project" value="InterPro"/>
</dbReference>
<dbReference type="Proteomes" id="UP000030748">
    <property type="component" value="Unassembled WGS sequence"/>
</dbReference>
<dbReference type="GO" id="GO:0048367">
    <property type="term" value="P:shoot system development"/>
    <property type="evidence" value="ECO:0007669"/>
    <property type="project" value="InterPro"/>
</dbReference>
<dbReference type="AlphaFoldDB" id="A0A022PRS9"/>